<dbReference type="SUPFAM" id="SSF53474">
    <property type="entry name" value="alpha/beta-Hydrolases"/>
    <property type="match status" value="1"/>
</dbReference>
<dbReference type="EMBL" id="JASCZI010121072">
    <property type="protein sequence ID" value="MED6159469.1"/>
    <property type="molecule type" value="Genomic_DNA"/>
</dbReference>
<feature type="chain" id="PRO_5046551915" description="Partial AB-hydrolase lipase domain-containing protein" evidence="2">
    <location>
        <begin position="21"/>
        <end position="352"/>
    </location>
</feature>
<evidence type="ECO:0000259" key="3">
    <source>
        <dbReference type="Pfam" id="PF04083"/>
    </source>
</evidence>
<dbReference type="Proteomes" id="UP001341840">
    <property type="component" value="Unassembled WGS sequence"/>
</dbReference>
<accession>A0ABU6UEI4</accession>
<comment type="caution">
    <text evidence="4">The sequence shown here is derived from an EMBL/GenBank/DDBJ whole genome shotgun (WGS) entry which is preliminary data.</text>
</comment>
<protein>
    <recommendedName>
        <fullName evidence="3">Partial AB-hydrolase lipase domain-containing protein</fullName>
    </recommendedName>
</protein>
<evidence type="ECO:0000313" key="4">
    <source>
        <dbReference type="EMBL" id="MED6159469.1"/>
    </source>
</evidence>
<comment type="similarity">
    <text evidence="1">Belongs to the AB hydrolase superfamily. Lipase family.</text>
</comment>
<keyword evidence="5" id="KW-1185">Reference proteome</keyword>
<dbReference type="InterPro" id="IPR025483">
    <property type="entry name" value="Lipase_euk"/>
</dbReference>
<dbReference type="InterPro" id="IPR006693">
    <property type="entry name" value="AB_hydrolase_lipase"/>
</dbReference>
<keyword evidence="2" id="KW-0732">Signal</keyword>
<dbReference type="InterPro" id="IPR029058">
    <property type="entry name" value="AB_hydrolase_fold"/>
</dbReference>
<evidence type="ECO:0000313" key="5">
    <source>
        <dbReference type="Proteomes" id="UP001341840"/>
    </source>
</evidence>
<name>A0ABU6UEI4_9FABA</name>
<dbReference type="PANTHER" id="PTHR11005">
    <property type="entry name" value="LYSOSOMAL ACID LIPASE-RELATED"/>
    <property type="match status" value="1"/>
</dbReference>
<gene>
    <name evidence="4" type="ORF">PIB30_042597</name>
</gene>
<dbReference type="PIRSF" id="PIRSF000862">
    <property type="entry name" value="Steryl_ester_lip"/>
    <property type="match status" value="1"/>
</dbReference>
<feature type="domain" description="Partial AB-hydrolase lipase" evidence="3">
    <location>
        <begin position="61"/>
        <end position="113"/>
    </location>
</feature>
<evidence type="ECO:0000256" key="2">
    <source>
        <dbReference type="SAM" id="SignalP"/>
    </source>
</evidence>
<proteinExistence type="inferred from homology"/>
<feature type="signal peptide" evidence="2">
    <location>
        <begin position="1"/>
        <end position="20"/>
    </location>
</feature>
<dbReference type="Gene3D" id="3.40.50.1820">
    <property type="entry name" value="alpha/beta hydrolase"/>
    <property type="match status" value="2"/>
</dbReference>
<reference evidence="4 5" key="1">
    <citation type="journal article" date="2023" name="Plants (Basel)">
        <title>Bridging the Gap: Combining Genomics and Transcriptomics Approaches to Understand Stylosanthes scabra, an Orphan Legume from the Brazilian Caatinga.</title>
        <authorList>
            <person name="Ferreira-Neto J.R.C."/>
            <person name="da Silva M.D."/>
            <person name="Binneck E."/>
            <person name="de Melo N.F."/>
            <person name="da Silva R.H."/>
            <person name="de Melo A.L.T.M."/>
            <person name="Pandolfi V."/>
            <person name="Bustamante F.O."/>
            <person name="Brasileiro-Vidal A.C."/>
            <person name="Benko-Iseppon A.M."/>
        </authorList>
    </citation>
    <scope>NUCLEOTIDE SEQUENCE [LARGE SCALE GENOMIC DNA]</scope>
    <source>
        <tissue evidence="4">Leaves</tissue>
    </source>
</reference>
<dbReference type="Pfam" id="PF04083">
    <property type="entry name" value="Abhydro_lipase"/>
    <property type="match status" value="1"/>
</dbReference>
<sequence length="352" mass="39357">MANIIASLLLLVFLIHFTAAQGRKTLYRDNELAPSPSINNNELAPSPSITAKPSGGYCKVMIQTQGYPCEEHKVTTKDGYILGMQRIPTGRSRKPAHKPPVFLQHGVFVDSFILLFNLPEESLPYVLADNGYDVWMANTRGTRRSRGHTTLSTKDKGTLIALTALSQHQLLDMLRSGAMLSPIAHLNHIKSKISKIAAELFLGRVAYWLGIREFVPKAEVARKFVGDICRSIKPAVQCTDLLTAITVVRSGKIRMYDYGNPSENIQHYGQPNPPDYNMNKIPKGFPLMLAYGGQDYLSDVNDVHILLSELRDHDKDKLVVLYAPNYAHGDFVMGVSAQRTVYEPMMKFFADY</sequence>
<organism evidence="4 5">
    <name type="scientific">Stylosanthes scabra</name>
    <dbReference type="NCBI Taxonomy" id="79078"/>
    <lineage>
        <taxon>Eukaryota</taxon>
        <taxon>Viridiplantae</taxon>
        <taxon>Streptophyta</taxon>
        <taxon>Embryophyta</taxon>
        <taxon>Tracheophyta</taxon>
        <taxon>Spermatophyta</taxon>
        <taxon>Magnoliopsida</taxon>
        <taxon>eudicotyledons</taxon>
        <taxon>Gunneridae</taxon>
        <taxon>Pentapetalae</taxon>
        <taxon>rosids</taxon>
        <taxon>fabids</taxon>
        <taxon>Fabales</taxon>
        <taxon>Fabaceae</taxon>
        <taxon>Papilionoideae</taxon>
        <taxon>50 kb inversion clade</taxon>
        <taxon>dalbergioids sensu lato</taxon>
        <taxon>Dalbergieae</taxon>
        <taxon>Pterocarpus clade</taxon>
        <taxon>Stylosanthes</taxon>
    </lineage>
</organism>
<evidence type="ECO:0000256" key="1">
    <source>
        <dbReference type="ARBA" id="ARBA00010701"/>
    </source>
</evidence>